<dbReference type="Proteomes" id="UP001177023">
    <property type="component" value="Unassembled WGS sequence"/>
</dbReference>
<gene>
    <name evidence="2" type="ORF">MSPICULIGERA_LOCUS9400</name>
</gene>
<keyword evidence="3" id="KW-1185">Reference proteome</keyword>
<feature type="non-terminal residue" evidence="2">
    <location>
        <position position="222"/>
    </location>
</feature>
<feature type="non-terminal residue" evidence="2">
    <location>
        <position position="1"/>
    </location>
</feature>
<evidence type="ECO:0000313" key="2">
    <source>
        <dbReference type="EMBL" id="CAJ0570972.1"/>
    </source>
</evidence>
<evidence type="ECO:0000313" key="3">
    <source>
        <dbReference type="Proteomes" id="UP001177023"/>
    </source>
</evidence>
<comment type="caution">
    <text evidence="2">The sequence shown here is derived from an EMBL/GenBank/DDBJ whole genome shotgun (WGS) entry which is preliminary data.</text>
</comment>
<feature type="compositionally biased region" description="Acidic residues" evidence="1">
    <location>
        <begin position="74"/>
        <end position="83"/>
    </location>
</feature>
<name>A0AA36FWY3_9BILA</name>
<feature type="compositionally biased region" description="Basic and acidic residues" evidence="1">
    <location>
        <begin position="187"/>
        <end position="204"/>
    </location>
</feature>
<feature type="region of interest" description="Disordered" evidence="1">
    <location>
        <begin position="1"/>
        <end position="22"/>
    </location>
</feature>
<sequence length="222" mass="24158">GSGITPSKRNIAKSTPNLADGRPVTGIRRRILAAQGRSVTPLVQFLQINQEHQMEQYDEEKDFLAAAMRDIEFGDDDDLENEGPELLMRSAPSSLQNTLSATMMSPLMSPSSPNSADSCSKSTKTLSTPTSKDSGLTNSDNEDGVIRRQANSKSDDDGFFDASGEKKTDGEASEGDSIFTSITNQPKGEEAVDSEENRGKPISELERKARVMRWINEAAIQI</sequence>
<dbReference type="EMBL" id="CATQJA010002519">
    <property type="protein sequence ID" value="CAJ0570972.1"/>
    <property type="molecule type" value="Genomic_DNA"/>
</dbReference>
<accession>A0AA36FWY3</accession>
<feature type="compositionally biased region" description="Polar residues" evidence="1">
    <location>
        <begin position="1"/>
        <end position="17"/>
    </location>
</feature>
<evidence type="ECO:0000256" key="1">
    <source>
        <dbReference type="SAM" id="MobiDB-lite"/>
    </source>
</evidence>
<feature type="region of interest" description="Disordered" evidence="1">
    <location>
        <begin position="74"/>
        <end position="204"/>
    </location>
</feature>
<dbReference type="AlphaFoldDB" id="A0AA36FWY3"/>
<feature type="compositionally biased region" description="Low complexity" evidence="1">
    <location>
        <begin position="98"/>
        <end position="134"/>
    </location>
</feature>
<protein>
    <submittedName>
        <fullName evidence="2">Uncharacterized protein</fullName>
    </submittedName>
</protein>
<organism evidence="2 3">
    <name type="scientific">Mesorhabditis spiculigera</name>
    <dbReference type="NCBI Taxonomy" id="96644"/>
    <lineage>
        <taxon>Eukaryota</taxon>
        <taxon>Metazoa</taxon>
        <taxon>Ecdysozoa</taxon>
        <taxon>Nematoda</taxon>
        <taxon>Chromadorea</taxon>
        <taxon>Rhabditida</taxon>
        <taxon>Rhabditina</taxon>
        <taxon>Rhabditomorpha</taxon>
        <taxon>Rhabditoidea</taxon>
        <taxon>Rhabditidae</taxon>
        <taxon>Mesorhabditinae</taxon>
        <taxon>Mesorhabditis</taxon>
    </lineage>
</organism>
<reference evidence="2" key="1">
    <citation type="submission" date="2023-06" db="EMBL/GenBank/DDBJ databases">
        <authorList>
            <person name="Delattre M."/>
        </authorList>
    </citation>
    <scope>NUCLEOTIDE SEQUENCE</scope>
    <source>
        <strain evidence="2">AF72</strain>
    </source>
</reference>
<proteinExistence type="predicted"/>